<accession>A0A543E0K7</accession>
<feature type="region of interest" description="Disordered" evidence="1">
    <location>
        <begin position="1"/>
        <end position="62"/>
    </location>
</feature>
<evidence type="ECO:0000256" key="1">
    <source>
        <dbReference type="SAM" id="MobiDB-lite"/>
    </source>
</evidence>
<comment type="caution">
    <text evidence="2">The sequence shown here is derived from an EMBL/GenBank/DDBJ whole genome shotgun (WGS) entry which is preliminary data.</text>
</comment>
<organism evidence="2 3">
    <name type="scientific">Pseudonocardia kunmingensis</name>
    <dbReference type="NCBI Taxonomy" id="630975"/>
    <lineage>
        <taxon>Bacteria</taxon>
        <taxon>Bacillati</taxon>
        <taxon>Actinomycetota</taxon>
        <taxon>Actinomycetes</taxon>
        <taxon>Pseudonocardiales</taxon>
        <taxon>Pseudonocardiaceae</taxon>
        <taxon>Pseudonocardia</taxon>
    </lineage>
</organism>
<sequence>MPNDDTGPEGRTDRPAPGSEGTTESTLRDATLTGTGEDPEPPAEPQGAAFPRHGDGSDDETR</sequence>
<evidence type="ECO:0000313" key="2">
    <source>
        <dbReference type="EMBL" id="TQM15133.1"/>
    </source>
</evidence>
<dbReference type="EMBL" id="VFPA01000001">
    <property type="protein sequence ID" value="TQM15133.1"/>
    <property type="molecule type" value="Genomic_DNA"/>
</dbReference>
<feature type="compositionally biased region" description="Basic and acidic residues" evidence="1">
    <location>
        <begin position="52"/>
        <end position="62"/>
    </location>
</feature>
<keyword evidence="3" id="KW-1185">Reference proteome</keyword>
<protein>
    <submittedName>
        <fullName evidence="2">Uncharacterized protein</fullName>
    </submittedName>
</protein>
<gene>
    <name evidence="2" type="ORF">FB558_1915</name>
</gene>
<dbReference type="Proteomes" id="UP000315677">
    <property type="component" value="Unassembled WGS sequence"/>
</dbReference>
<proteinExistence type="predicted"/>
<evidence type="ECO:0000313" key="3">
    <source>
        <dbReference type="Proteomes" id="UP000315677"/>
    </source>
</evidence>
<reference evidence="2 3" key="1">
    <citation type="submission" date="2019-06" db="EMBL/GenBank/DDBJ databases">
        <title>Sequencing the genomes of 1000 actinobacteria strains.</title>
        <authorList>
            <person name="Klenk H.-P."/>
        </authorList>
    </citation>
    <scope>NUCLEOTIDE SEQUENCE [LARGE SCALE GENOMIC DNA]</scope>
    <source>
        <strain evidence="2 3">DSM 45301</strain>
    </source>
</reference>
<dbReference type="RefSeq" id="WP_142050472.1">
    <property type="nucleotide sequence ID" value="NZ_VFPA01000001.1"/>
</dbReference>
<dbReference type="AlphaFoldDB" id="A0A543E0K7"/>
<name>A0A543E0K7_9PSEU</name>